<dbReference type="Proteomes" id="UP000799324">
    <property type="component" value="Unassembled WGS sequence"/>
</dbReference>
<gene>
    <name evidence="1" type="ORF">K491DRAFT_603107</name>
</gene>
<dbReference type="OrthoDB" id="3799403at2759"/>
<keyword evidence="2" id="KW-1185">Reference proteome</keyword>
<protein>
    <submittedName>
        <fullName evidence="1">Uncharacterized protein</fullName>
    </submittedName>
</protein>
<name>A0A6A6T1X2_9PLEO</name>
<organism evidence="1 2">
    <name type="scientific">Lophiostoma macrostomum CBS 122681</name>
    <dbReference type="NCBI Taxonomy" id="1314788"/>
    <lineage>
        <taxon>Eukaryota</taxon>
        <taxon>Fungi</taxon>
        <taxon>Dikarya</taxon>
        <taxon>Ascomycota</taxon>
        <taxon>Pezizomycotina</taxon>
        <taxon>Dothideomycetes</taxon>
        <taxon>Pleosporomycetidae</taxon>
        <taxon>Pleosporales</taxon>
        <taxon>Lophiostomataceae</taxon>
        <taxon>Lophiostoma</taxon>
    </lineage>
</organism>
<accession>A0A6A6T1X2</accession>
<dbReference type="AlphaFoldDB" id="A0A6A6T1X2"/>
<dbReference type="EMBL" id="MU004383">
    <property type="protein sequence ID" value="KAF2653317.1"/>
    <property type="molecule type" value="Genomic_DNA"/>
</dbReference>
<sequence length="59" mass="6833">MKMYEDIIAADTETMRVQQGTIHAQQDIVRSQADMIARLQQVVEAQDAWIEEHLEGCRM</sequence>
<evidence type="ECO:0000313" key="1">
    <source>
        <dbReference type="EMBL" id="KAF2653317.1"/>
    </source>
</evidence>
<reference evidence="1" key="1">
    <citation type="journal article" date="2020" name="Stud. Mycol.">
        <title>101 Dothideomycetes genomes: a test case for predicting lifestyles and emergence of pathogens.</title>
        <authorList>
            <person name="Haridas S."/>
            <person name="Albert R."/>
            <person name="Binder M."/>
            <person name="Bloem J."/>
            <person name="Labutti K."/>
            <person name="Salamov A."/>
            <person name="Andreopoulos B."/>
            <person name="Baker S."/>
            <person name="Barry K."/>
            <person name="Bills G."/>
            <person name="Bluhm B."/>
            <person name="Cannon C."/>
            <person name="Castanera R."/>
            <person name="Culley D."/>
            <person name="Daum C."/>
            <person name="Ezra D."/>
            <person name="Gonzalez J."/>
            <person name="Henrissat B."/>
            <person name="Kuo A."/>
            <person name="Liang C."/>
            <person name="Lipzen A."/>
            <person name="Lutzoni F."/>
            <person name="Magnuson J."/>
            <person name="Mondo S."/>
            <person name="Nolan M."/>
            <person name="Ohm R."/>
            <person name="Pangilinan J."/>
            <person name="Park H.-J."/>
            <person name="Ramirez L."/>
            <person name="Alfaro M."/>
            <person name="Sun H."/>
            <person name="Tritt A."/>
            <person name="Yoshinaga Y."/>
            <person name="Zwiers L.-H."/>
            <person name="Turgeon B."/>
            <person name="Goodwin S."/>
            <person name="Spatafora J."/>
            <person name="Crous P."/>
            <person name="Grigoriev I."/>
        </authorList>
    </citation>
    <scope>NUCLEOTIDE SEQUENCE</scope>
    <source>
        <strain evidence="1">CBS 122681</strain>
    </source>
</reference>
<evidence type="ECO:0000313" key="2">
    <source>
        <dbReference type="Proteomes" id="UP000799324"/>
    </source>
</evidence>
<proteinExistence type="predicted"/>